<dbReference type="InterPro" id="IPR019422">
    <property type="entry name" value="7TM_GPCR_serpentine_rcpt_Srh"/>
</dbReference>
<dbReference type="PANTHER" id="PTHR22941">
    <property type="entry name" value="SERPENTINE RECEPTOR"/>
    <property type="match status" value="1"/>
</dbReference>
<keyword evidence="3" id="KW-1185">Reference proteome</keyword>
<feature type="transmembrane region" description="Helical" evidence="1">
    <location>
        <begin position="181"/>
        <end position="208"/>
    </location>
</feature>
<reference evidence="3" key="1">
    <citation type="submission" date="2011-07" db="EMBL/GenBank/DDBJ databases">
        <authorList>
            <consortium name="Caenorhabditis brenneri Sequencing and Analysis Consortium"/>
            <person name="Wilson R.K."/>
        </authorList>
    </citation>
    <scope>NUCLEOTIDE SEQUENCE [LARGE SCALE GENOMIC DNA]</scope>
    <source>
        <strain evidence="3">PB2801</strain>
    </source>
</reference>
<dbReference type="EMBL" id="GL379941">
    <property type="protein sequence ID" value="EGT37040.1"/>
    <property type="molecule type" value="Genomic_DNA"/>
</dbReference>
<dbReference type="STRING" id="135651.G0NSW8"/>
<protein>
    <recommendedName>
        <fullName evidence="4">G protein-coupled receptor</fullName>
    </recommendedName>
</protein>
<proteinExistence type="predicted"/>
<organism evidence="3">
    <name type="scientific">Caenorhabditis brenneri</name>
    <name type="common">Nematode worm</name>
    <dbReference type="NCBI Taxonomy" id="135651"/>
    <lineage>
        <taxon>Eukaryota</taxon>
        <taxon>Metazoa</taxon>
        <taxon>Ecdysozoa</taxon>
        <taxon>Nematoda</taxon>
        <taxon>Chromadorea</taxon>
        <taxon>Rhabditida</taxon>
        <taxon>Rhabditina</taxon>
        <taxon>Rhabditomorpha</taxon>
        <taxon>Rhabditoidea</taxon>
        <taxon>Rhabditidae</taxon>
        <taxon>Peloderinae</taxon>
        <taxon>Caenorhabditis</taxon>
    </lineage>
</organism>
<dbReference type="InParanoid" id="G0NSW8"/>
<feature type="transmembrane region" description="Helical" evidence="1">
    <location>
        <begin position="214"/>
        <end position="237"/>
    </location>
</feature>
<dbReference type="eggNOG" id="ENOG502TFHX">
    <property type="taxonomic scope" value="Eukaryota"/>
</dbReference>
<dbReference type="Pfam" id="PF10318">
    <property type="entry name" value="7TM_GPCR_Srh"/>
    <property type="match status" value="1"/>
</dbReference>
<evidence type="ECO:0000313" key="2">
    <source>
        <dbReference type="EMBL" id="EGT37040.1"/>
    </source>
</evidence>
<keyword evidence="1" id="KW-1133">Transmembrane helix</keyword>
<dbReference type="InterPro" id="IPR053220">
    <property type="entry name" value="Nematode_rcpt-like_serp_H"/>
</dbReference>
<dbReference type="OMA" id="HNAYREE"/>
<evidence type="ECO:0008006" key="4">
    <source>
        <dbReference type="Google" id="ProtNLM"/>
    </source>
</evidence>
<feature type="transmembrane region" description="Helical" evidence="1">
    <location>
        <begin position="132"/>
        <end position="161"/>
    </location>
</feature>
<dbReference type="PANTHER" id="PTHR22941:SF16">
    <property type="entry name" value="SERPENTINE RECEPTOR, CLASS H"/>
    <property type="match status" value="1"/>
</dbReference>
<gene>
    <name evidence="2" type="ORF">CAEBREN_21106</name>
</gene>
<keyword evidence="1" id="KW-0472">Membrane</keyword>
<evidence type="ECO:0000313" key="3">
    <source>
        <dbReference type="Proteomes" id="UP000008068"/>
    </source>
</evidence>
<name>G0NSW8_CAEBE</name>
<accession>G0NSW8</accession>
<dbReference type="SUPFAM" id="SSF81321">
    <property type="entry name" value="Family A G protein-coupled receptor-like"/>
    <property type="match status" value="1"/>
</dbReference>
<feature type="transmembrane region" description="Helical" evidence="1">
    <location>
        <begin position="73"/>
        <end position="92"/>
    </location>
</feature>
<keyword evidence="1" id="KW-0812">Transmembrane</keyword>
<dbReference type="Proteomes" id="UP000008068">
    <property type="component" value="Unassembled WGS sequence"/>
</dbReference>
<evidence type="ECO:0000256" key="1">
    <source>
        <dbReference type="SAM" id="Phobius"/>
    </source>
</evidence>
<dbReference type="AlphaFoldDB" id="G0NSW8"/>
<sequence length="272" mass="31237">MAGIGLSMSFLASCFPTAPTDRIFYDPEEDSEFNESGEMAIIATSISYIYLFECRSRLIEENRFRLRTRKSQFLYYSYLFFIQTLAFSLFLFRTTDNEEVKLQNLKFNPCPTREYFFATGILSVTDLDFASFFLWIYFPIFYINAAGNIIFHAGCAVYYLFISSPSRSSSSQTQRVQRRFFIAITIQTALPLLVFVVPFIVNLIYMIMGRYSQVASNVFVVVFGINGVAESSTLLLAHNAYREELFKFFGNCKNRKVVPLRGQALQYASDGS</sequence>
<dbReference type="HOGENOM" id="CLU_042960_2_0_1"/>